<reference evidence="1" key="1">
    <citation type="journal article" date="2022" name="Cell">
        <title>Design, construction, and in vivo augmentation of a complex gut microbiome.</title>
        <authorList>
            <person name="Cheng A.G."/>
            <person name="Ho P.Y."/>
            <person name="Aranda-Diaz A."/>
            <person name="Jain S."/>
            <person name="Yu F.B."/>
            <person name="Meng X."/>
            <person name="Wang M."/>
            <person name="Iakiviak M."/>
            <person name="Nagashima K."/>
            <person name="Zhao A."/>
            <person name="Murugkar P."/>
            <person name="Patil A."/>
            <person name="Atabakhsh K."/>
            <person name="Weakley A."/>
            <person name="Yan J."/>
            <person name="Brumbaugh A.R."/>
            <person name="Higginbottom S."/>
            <person name="Dimas A."/>
            <person name="Shiver A.L."/>
            <person name="Deutschbauer A."/>
            <person name="Neff N."/>
            <person name="Sonnenburg J.L."/>
            <person name="Huang K.C."/>
            <person name="Fischbach M.A."/>
        </authorList>
    </citation>
    <scope>NUCLEOTIDE SEQUENCE</scope>
    <source>
        <strain evidence="1">DSM 19829</strain>
    </source>
</reference>
<sequence>MCDWIVSSECSITLNVDTDTGICRITASIGVVVTPDAGSDFEMLYRNADMALYQGETALLFTVRRRMRMLQSRTKEGEV</sequence>
<keyword evidence="2" id="KW-1185">Reference proteome</keyword>
<dbReference type="Gene3D" id="3.30.70.270">
    <property type="match status" value="1"/>
</dbReference>
<protein>
    <submittedName>
        <fullName evidence="1">Diguanylate cyclase</fullName>
    </submittedName>
</protein>
<accession>A0ABY5VGC1</accession>
<gene>
    <name evidence="1" type="ORF">NQ502_00805</name>
</gene>
<dbReference type="Proteomes" id="UP001060164">
    <property type="component" value="Chromosome"/>
</dbReference>
<dbReference type="RefSeq" id="WP_028528329.1">
    <property type="nucleotide sequence ID" value="NZ_CABLBR010000010.1"/>
</dbReference>
<dbReference type="EMBL" id="CP102290">
    <property type="protein sequence ID" value="UWP59634.1"/>
    <property type="molecule type" value="Genomic_DNA"/>
</dbReference>
<name>A0ABY5VGC1_9FIRM</name>
<dbReference type="InterPro" id="IPR043128">
    <property type="entry name" value="Rev_trsase/Diguanyl_cyclase"/>
</dbReference>
<dbReference type="SUPFAM" id="SSF55073">
    <property type="entry name" value="Nucleotide cyclase"/>
    <property type="match status" value="1"/>
</dbReference>
<proteinExistence type="predicted"/>
<dbReference type="InterPro" id="IPR029787">
    <property type="entry name" value="Nucleotide_cyclase"/>
</dbReference>
<organism evidence="1 2">
    <name type="scientific">Ruminococcus gauvreauii</name>
    <dbReference type="NCBI Taxonomy" id="438033"/>
    <lineage>
        <taxon>Bacteria</taxon>
        <taxon>Bacillati</taxon>
        <taxon>Bacillota</taxon>
        <taxon>Clostridia</taxon>
        <taxon>Eubacteriales</taxon>
        <taxon>Oscillospiraceae</taxon>
        <taxon>Ruminococcus</taxon>
    </lineage>
</organism>
<evidence type="ECO:0000313" key="2">
    <source>
        <dbReference type="Proteomes" id="UP001060164"/>
    </source>
</evidence>
<evidence type="ECO:0000313" key="1">
    <source>
        <dbReference type="EMBL" id="UWP59634.1"/>
    </source>
</evidence>